<dbReference type="Pfam" id="PF04480">
    <property type="entry name" value="DUF559"/>
    <property type="match status" value="1"/>
</dbReference>
<dbReference type="SUPFAM" id="SSF52980">
    <property type="entry name" value="Restriction endonuclease-like"/>
    <property type="match status" value="1"/>
</dbReference>
<organism evidence="2 3">
    <name type="scientific">Entomomonas moraniae</name>
    <dbReference type="NCBI Taxonomy" id="2213226"/>
    <lineage>
        <taxon>Bacteria</taxon>
        <taxon>Pseudomonadati</taxon>
        <taxon>Pseudomonadota</taxon>
        <taxon>Gammaproteobacteria</taxon>
        <taxon>Pseudomonadales</taxon>
        <taxon>Pseudomonadaceae</taxon>
        <taxon>Entomomonas</taxon>
    </lineage>
</organism>
<dbReference type="EMBL" id="CP029822">
    <property type="protein sequence ID" value="AZS52199.1"/>
    <property type="molecule type" value="Genomic_DNA"/>
</dbReference>
<name>A0A3Q9JLB3_9GAMM</name>
<dbReference type="Proteomes" id="UP000273143">
    <property type="component" value="Chromosome"/>
</dbReference>
<evidence type="ECO:0000313" key="2">
    <source>
        <dbReference type="EMBL" id="AZS52199.1"/>
    </source>
</evidence>
<dbReference type="InterPro" id="IPR011335">
    <property type="entry name" value="Restrct_endonuc-II-like"/>
</dbReference>
<feature type="domain" description="DUF559" evidence="1">
    <location>
        <begin position="15"/>
        <end position="91"/>
    </location>
</feature>
<reference evidence="3" key="1">
    <citation type="submission" date="2018-06" db="EMBL/GenBank/DDBJ databases">
        <title>Complete genome of Pseudomonas insecticola strain QZS01.</title>
        <authorList>
            <person name="Wang J."/>
            <person name="Su Q."/>
        </authorList>
    </citation>
    <scope>NUCLEOTIDE SEQUENCE [LARGE SCALE GENOMIC DNA]</scope>
    <source>
        <strain evidence="3">QZS01</strain>
    </source>
</reference>
<evidence type="ECO:0000313" key="3">
    <source>
        <dbReference type="Proteomes" id="UP000273143"/>
    </source>
</evidence>
<gene>
    <name evidence="2" type="ORF">DM558_07670</name>
</gene>
<keyword evidence="3" id="KW-1185">Reference proteome</keyword>
<sequence>MMHFKDHKLTPEREFRFHDTRRWRFDFAFPERKLAVEVEGGTYTNGRHTRGSGYEKDLEKYNEAAKLGWKVLRFSTGMVSKGEAIKQVLEVIEG</sequence>
<protein>
    <submittedName>
        <fullName evidence="2">DUF559 domain-containing protein</fullName>
    </submittedName>
</protein>
<dbReference type="KEGG" id="emo:DM558_07670"/>
<proteinExistence type="predicted"/>
<evidence type="ECO:0000259" key="1">
    <source>
        <dbReference type="Pfam" id="PF04480"/>
    </source>
</evidence>
<dbReference type="InterPro" id="IPR007569">
    <property type="entry name" value="DUF559"/>
</dbReference>
<dbReference type="Gene3D" id="3.40.960.10">
    <property type="entry name" value="VSR Endonuclease"/>
    <property type="match status" value="1"/>
</dbReference>
<accession>A0A3Q9JLB3</accession>
<dbReference type="AlphaFoldDB" id="A0A3Q9JLB3"/>